<comment type="caution">
    <text evidence="1">The sequence shown here is derived from an EMBL/GenBank/DDBJ whole genome shotgun (WGS) entry which is preliminary data.</text>
</comment>
<proteinExistence type="predicted"/>
<reference evidence="1 2" key="1">
    <citation type="journal article" date="2018" name="Sci. Rep.">
        <title>Genomic signatures of local adaptation to the degree of environmental predictability in rotifers.</title>
        <authorList>
            <person name="Franch-Gras L."/>
            <person name="Hahn C."/>
            <person name="Garcia-Roger E.M."/>
            <person name="Carmona M.J."/>
            <person name="Serra M."/>
            <person name="Gomez A."/>
        </authorList>
    </citation>
    <scope>NUCLEOTIDE SEQUENCE [LARGE SCALE GENOMIC DNA]</scope>
    <source>
        <strain evidence="1">HYR1</strain>
    </source>
</reference>
<accession>A0A3M7SLG5</accession>
<dbReference type="Proteomes" id="UP000276133">
    <property type="component" value="Unassembled WGS sequence"/>
</dbReference>
<dbReference type="EMBL" id="REGN01001171">
    <property type="protein sequence ID" value="RNA36545.1"/>
    <property type="molecule type" value="Genomic_DNA"/>
</dbReference>
<keyword evidence="2" id="KW-1185">Reference proteome</keyword>
<evidence type="ECO:0000313" key="1">
    <source>
        <dbReference type="EMBL" id="RNA36545.1"/>
    </source>
</evidence>
<organism evidence="1 2">
    <name type="scientific">Brachionus plicatilis</name>
    <name type="common">Marine rotifer</name>
    <name type="synonym">Brachionus muelleri</name>
    <dbReference type="NCBI Taxonomy" id="10195"/>
    <lineage>
        <taxon>Eukaryota</taxon>
        <taxon>Metazoa</taxon>
        <taxon>Spiralia</taxon>
        <taxon>Gnathifera</taxon>
        <taxon>Rotifera</taxon>
        <taxon>Eurotatoria</taxon>
        <taxon>Monogononta</taxon>
        <taxon>Pseudotrocha</taxon>
        <taxon>Ploima</taxon>
        <taxon>Brachionidae</taxon>
        <taxon>Brachionus</taxon>
    </lineage>
</organism>
<sequence>MNSAKIFLLFLSKWLENNVGFFGAESSAFFSRRTRLRRRLRLRSHFRGWKCANCWRVSCSSETGLLVDTAQDKSHEDTGVLDRFFISPGINGLKPIRTDDSWGLFDESEWDVLAELVVEDDDDDVG</sequence>
<protein>
    <submittedName>
        <fullName evidence="1">Uncharacterized protein</fullName>
    </submittedName>
</protein>
<name>A0A3M7SLG5_BRAPC</name>
<gene>
    <name evidence="1" type="ORF">BpHYR1_041379</name>
</gene>
<dbReference type="AlphaFoldDB" id="A0A3M7SLG5"/>
<evidence type="ECO:0000313" key="2">
    <source>
        <dbReference type="Proteomes" id="UP000276133"/>
    </source>
</evidence>